<dbReference type="OrthoDB" id="8901134at2759"/>
<protein>
    <submittedName>
        <fullName evidence="11">BT3A3 protein</fullName>
    </submittedName>
</protein>
<evidence type="ECO:0000256" key="2">
    <source>
        <dbReference type="ARBA" id="ARBA00022692"/>
    </source>
</evidence>
<keyword evidence="8" id="KW-0393">Immunoglobulin domain</keyword>
<dbReference type="InterPro" id="IPR013106">
    <property type="entry name" value="Ig_V-set"/>
</dbReference>
<dbReference type="Pfam" id="PF07686">
    <property type="entry name" value="V-set"/>
    <property type="match status" value="1"/>
</dbReference>
<evidence type="ECO:0000256" key="9">
    <source>
        <dbReference type="ARBA" id="ARBA00038221"/>
    </source>
</evidence>
<dbReference type="InterPro" id="IPR007110">
    <property type="entry name" value="Ig-like_dom"/>
</dbReference>
<keyword evidence="12" id="KW-1185">Reference proteome</keyword>
<dbReference type="AlphaFoldDB" id="A0A7K7TI81"/>
<proteinExistence type="inferred from homology"/>
<dbReference type="InterPro" id="IPR036179">
    <property type="entry name" value="Ig-like_dom_sf"/>
</dbReference>
<evidence type="ECO:0000256" key="4">
    <source>
        <dbReference type="ARBA" id="ARBA00022989"/>
    </source>
</evidence>
<dbReference type="InterPro" id="IPR013783">
    <property type="entry name" value="Ig-like_fold"/>
</dbReference>
<dbReference type="GO" id="GO:0042110">
    <property type="term" value="P:T cell activation"/>
    <property type="evidence" value="ECO:0007669"/>
    <property type="project" value="UniProtKB-ARBA"/>
</dbReference>
<name>A0A7K7TI81_9TYRA</name>
<dbReference type="GO" id="GO:1903037">
    <property type="term" value="P:regulation of leukocyte cell-cell adhesion"/>
    <property type="evidence" value="ECO:0007669"/>
    <property type="project" value="UniProtKB-ARBA"/>
</dbReference>
<comment type="similarity">
    <text evidence="9">Belongs to the SKINT family.</text>
</comment>
<dbReference type="Proteomes" id="UP000589485">
    <property type="component" value="Unassembled WGS sequence"/>
</dbReference>
<evidence type="ECO:0000256" key="5">
    <source>
        <dbReference type="ARBA" id="ARBA00023136"/>
    </source>
</evidence>
<evidence type="ECO:0000313" key="11">
    <source>
        <dbReference type="EMBL" id="NXA16605.1"/>
    </source>
</evidence>
<keyword evidence="3" id="KW-0732">Signal</keyword>
<dbReference type="FunFam" id="2.60.40.10:FF:000088">
    <property type="entry name" value="Butyrophilin subfamily 1 member A1"/>
    <property type="match status" value="1"/>
</dbReference>
<dbReference type="FunFam" id="2.60.40.10:FF:000142">
    <property type="entry name" value="V-set domain-containing T-cell activation inhibitor 1"/>
    <property type="match status" value="1"/>
</dbReference>
<evidence type="ECO:0000256" key="3">
    <source>
        <dbReference type="ARBA" id="ARBA00022729"/>
    </source>
</evidence>
<accession>A0A7K7TI81</accession>
<sequence>QYNIIPPDNPVIGIIGNSAVLPCQIHVQINPDKLSVQWSFSGASRGSVVATYSGNNQPTPVQKHQEYQGRTDFFLMEFQRGNVSLLLTNIQPSDKGKYICSVFAESWYEKVVVDLEVAAVGDESSFSLHGHVGNGIRISCRSQGWFPAPTLNWLDSRGQERPEPAITWSTPGASGVFSIQSSVILEPGSDRELSCRVTNDLLKASRRSRLRISGSFFPSTDPWMVVSLGILVLDLGVLGAMGFKL</sequence>
<dbReference type="PANTHER" id="PTHR24100:SF130">
    <property type="entry name" value="BUTYROPHILIN-LIKE PROTEIN 9"/>
    <property type="match status" value="1"/>
</dbReference>
<comment type="subcellular location">
    <subcellularLocation>
        <location evidence="1">Membrane</location>
    </subcellularLocation>
</comment>
<keyword evidence="2" id="KW-0812">Transmembrane</keyword>
<evidence type="ECO:0000256" key="1">
    <source>
        <dbReference type="ARBA" id="ARBA00004370"/>
    </source>
</evidence>
<evidence type="ECO:0000256" key="7">
    <source>
        <dbReference type="ARBA" id="ARBA00023180"/>
    </source>
</evidence>
<dbReference type="GO" id="GO:0009897">
    <property type="term" value="C:external side of plasma membrane"/>
    <property type="evidence" value="ECO:0007669"/>
    <property type="project" value="TreeGrafter"/>
</dbReference>
<dbReference type="Pfam" id="PF22705">
    <property type="entry name" value="C2-set_3"/>
    <property type="match status" value="1"/>
</dbReference>
<gene>
    <name evidence="11" type="primary">Btn3a3_0</name>
    <name evidence="11" type="ORF">SAPAEN_R08637</name>
</gene>
<dbReference type="InterPro" id="IPR053896">
    <property type="entry name" value="BTN3A2-like_Ig-C"/>
</dbReference>
<dbReference type="SMART" id="SM00409">
    <property type="entry name" value="IG"/>
    <property type="match status" value="1"/>
</dbReference>
<dbReference type="SUPFAM" id="SSF48726">
    <property type="entry name" value="Immunoglobulin"/>
    <property type="match status" value="2"/>
</dbReference>
<dbReference type="InterPro" id="IPR003599">
    <property type="entry name" value="Ig_sub"/>
</dbReference>
<evidence type="ECO:0000313" key="12">
    <source>
        <dbReference type="Proteomes" id="UP000589485"/>
    </source>
</evidence>
<dbReference type="GO" id="GO:0005102">
    <property type="term" value="F:signaling receptor binding"/>
    <property type="evidence" value="ECO:0007669"/>
    <property type="project" value="TreeGrafter"/>
</dbReference>
<dbReference type="InterPro" id="IPR050504">
    <property type="entry name" value="IgSF_BTN/MOG"/>
</dbReference>
<keyword evidence="7" id="KW-0325">Glycoprotein</keyword>
<feature type="domain" description="Ig-like" evidence="10">
    <location>
        <begin position="16"/>
        <end position="102"/>
    </location>
</feature>
<dbReference type="EMBL" id="VZSY01005931">
    <property type="protein sequence ID" value="NXA16605.1"/>
    <property type="molecule type" value="Genomic_DNA"/>
</dbReference>
<dbReference type="PANTHER" id="PTHR24100">
    <property type="entry name" value="BUTYROPHILIN"/>
    <property type="match status" value="1"/>
</dbReference>
<feature type="domain" description="Ig-like" evidence="10">
    <location>
        <begin position="133"/>
        <end position="213"/>
    </location>
</feature>
<organism evidence="11 12">
    <name type="scientific">Sapayoa aenigma</name>
    <name type="common">broad-billed sapayoa</name>
    <dbReference type="NCBI Taxonomy" id="239371"/>
    <lineage>
        <taxon>Eukaryota</taxon>
        <taxon>Metazoa</taxon>
        <taxon>Chordata</taxon>
        <taxon>Craniata</taxon>
        <taxon>Vertebrata</taxon>
        <taxon>Euteleostomi</taxon>
        <taxon>Archelosauria</taxon>
        <taxon>Archosauria</taxon>
        <taxon>Dinosauria</taxon>
        <taxon>Saurischia</taxon>
        <taxon>Theropoda</taxon>
        <taxon>Coelurosauria</taxon>
        <taxon>Aves</taxon>
        <taxon>Neognathae</taxon>
        <taxon>Neoaves</taxon>
        <taxon>Telluraves</taxon>
        <taxon>Australaves</taxon>
        <taxon>Passeriformes</taxon>
        <taxon>Tyrannidae</taxon>
        <taxon>Sapayoa</taxon>
    </lineage>
</organism>
<comment type="caution">
    <text evidence="11">The sequence shown here is derived from an EMBL/GenBank/DDBJ whole genome shotgun (WGS) entry which is preliminary data.</text>
</comment>
<dbReference type="Gene3D" id="2.60.40.10">
    <property type="entry name" value="Immunoglobulins"/>
    <property type="match status" value="2"/>
</dbReference>
<keyword evidence="5" id="KW-0472">Membrane</keyword>
<keyword evidence="6" id="KW-1015">Disulfide bond</keyword>
<feature type="non-terminal residue" evidence="11">
    <location>
        <position position="245"/>
    </location>
</feature>
<evidence type="ECO:0000259" key="10">
    <source>
        <dbReference type="PROSITE" id="PS50835"/>
    </source>
</evidence>
<feature type="non-terminal residue" evidence="11">
    <location>
        <position position="1"/>
    </location>
</feature>
<dbReference type="PROSITE" id="PS50835">
    <property type="entry name" value="IG_LIKE"/>
    <property type="match status" value="2"/>
</dbReference>
<dbReference type="GO" id="GO:0050863">
    <property type="term" value="P:regulation of T cell activation"/>
    <property type="evidence" value="ECO:0007669"/>
    <property type="project" value="UniProtKB-ARBA"/>
</dbReference>
<evidence type="ECO:0000256" key="8">
    <source>
        <dbReference type="ARBA" id="ARBA00023319"/>
    </source>
</evidence>
<reference evidence="11 12" key="1">
    <citation type="submission" date="2019-09" db="EMBL/GenBank/DDBJ databases">
        <title>Bird 10,000 Genomes (B10K) Project - Family phase.</title>
        <authorList>
            <person name="Zhang G."/>
        </authorList>
    </citation>
    <scope>NUCLEOTIDE SEQUENCE [LARGE SCALE GENOMIC DNA]</scope>
    <source>
        <strain evidence="11">B10K-DU-030-41</strain>
        <tissue evidence="11">Muscle</tissue>
    </source>
</reference>
<keyword evidence="4" id="KW-1133">Transmembrane helix</keyword>
<dbReference type="GO" id="GO:0001817">
    <property type="term" value="P:regulation of cytokine production"/>
    <property type="evidence" value="ECO:0007669"/>
    <property type="project" value="TreeGrafter"/>
</dbReference>
<dbReference type="GO" id="GO:0050852">
    <property type="term" value="P:T cell receptor signaling pathway"/>
    <property type="evidence" value="ECO:0007669"/>
    <property type="project" value="TreeGrafter"/>
</dbReference>
<evidence type="ECO:0000256" key="6">
    <source>
        <dbReference type="ARBA" id="ARBA00023157"/>
    </source>
</evidence>